<keyword evidence="3" id="KW-1185">Reference proteome</keyword>
<evidence type="ECO:0000313" key="2">
    <source>
        <dbReference type="EMBL" id="CPR15147.1"/>
    </source>
</evidence>
<dbReference type="Proteomes" id="UP000044377">
    <property type="component" value="Unassembled WGS sequence"/>
</dbReference>
<gene>
    <name evidence="2" type="ORF">BN1221_01346</name>
</gene>
<name>A0A0G4JSN6_9GAMM</name>
<evidence type="ECO:0000256" key="1">
    <source>
        <dbReference type="SAM" id="MobiDB-lite"/>
    </source>
</evidence>
<reference evidence="3" key="1">
    <citation type="submission" date="2015-01" db="EMBL/GenBank/DDBJ databases">
        <authorList>
            <person name="Paterson Steve"/>
        </authorList>
    </citation>
    <scope>NUCLEOTIDE SEQUENCE [LARGE SCALE GENOMIC DNA]</scope>
    <source>
        <strain evidence="3">OBR1</strain>
    </source>
</reference>
<evidence type="ECO:0000313" key="3">
    <source>
        <dbReference type="Proteomes" id="UP000044377"/>
    </source>
</evidence>
<proteinExistence type="predicted"/>
<dbReference type="AlphaFoldDB" id="A0A0G4JSN6"/>
<feature type="region of interest" description="Disordered" evidence="1">
    <location>
        <begin position="1"/>
        <end position="32"/>
    </location>
</feature>
<accession>A0A0G4JSN6</accession>
<sequence length="46" mass="5394">MRDQRHADRQSYAVDAVDGVQDEQHDNKAPSGRQQYRFFVADVWSI</sequence>
<organism evidence="2 3">
    <name type="scientific">Brenneria goodwinii</name>
    <dbReference type="NCBI Taxonomy" id="1109412"/>
    <lineage>
        <taxon>Bacteria</taxon>
        <taxon>Pseudomonadati</taxon>
        <taxon>Pseudomonadota</taxon>
        <taxon>Gammaproteobacteria</taxon>
        <taxon>Enterobacterales</taxon>
        <taxon>Pectobacteriaceae</taxon>
        <taxon>Brenneria</taxon>
    </lineage>
</organism>
<protein>
    <submittedName>
        <fullName evidence="2">Uncharacterized protein</fullName>
    </submittedName>
</protein>
<dbReference type="EMBL" id="CGIG01000001">
    <property type="protein sequence ID" value="CPR15147.1"/>
    <property type="molecule type" value="Genomic_DNA"/>
</dbReference>